<feature type="transmembrane region" description="Helical" evidence="6">
    <location>
        <begin position="238"/>
        <end position="271"/>
    </location>
</feature>
<feature type="transmembrane region" description="Helical" evidence="6">
    <location>
        <begin position="81"/>
        <end position="103"/>
    </location>
</feature>
<evidence type="ECO:0000313" key="8">
    <source>
        <dbReference type="Proteomes" id="UP000324927"/>
    </source>
</evidence>
<comment type="caution">
    <text evidence="7">The sequence shown here is derived from an EMBL/GenBank/DDBJ whole genome shotgun (WGS) entry which is preliminary data.</text>
</comment>
<gene>
    <name evidence="7" type="ORF">FZ942_25030</name>
</gene>
<name>A0A5A9GFL3_AZOLI</name>
<dbReference type="RefSeq" id="WP_149233798.1">
    <property type="nucleotide sequence ID" value="NZ_JALJXJ010000013.1"/>
</dbReference>
<comment type="subcellular location">
    <subcellularLocation>
        <location evidence="1">Cell membrane</location>
        <topology evidence="1">Multi-pass membrane protein</topology>
    </subcellularLocation>
</comment>
<feature type="transmembrane region" description="Helical" evidence="6">
    <location>
        <begin position="283"/>
        <end position="305"/>
    </location>
</feature>
<sequence length="344" mass="36201">MIRRLDASLLILLVAFPILWLLPSGLKSYGLYVVSLWLVMSIAAMGLNLTLGYAGLTSLAQGAFLGIGAYATAILTTKAGWPLPAAFLASSALSFAVGVLLGFPALRVKHHYLAFVTLAFTVVVFLVARNEQWLTGGVFGIANIPRPVLFGSDLGAALPFYRLLLCVTLVLALAMWWLLKSPWGRAFLALRENAVRAASLGVDIRAYTLLAFAIGSAYGGAAGSLYAPLVEFIDPAPFALSASFVLLLTVVAGGAGSFFGPFVGAFFSYMLPELLRATGGWYLIIYAAVVLLIVMISPTGLLGLIERWRDHRSQAKAAAARAAAAPTLGAASGETDSLGKGATQ</sequence>
<evidence type="ECO:0000256" key="1">
    <source>
        <dbReference type="ARBA" id="ARBA00004651"/>
    </source>
</evidence>
<proteinExistence type="predicted"/>
<dbReference type="GO" id="GO:0005886">
    <property type="term" value="C:plasma membrane"/>
    <property type="evidence" value="ECO:0007669"/>
    <property type="project" value="UniProtKB-SubCell"/>
</dbReference>
<dbReference type="EMBL" id="VTTN01000012">
    <property type="protein sequence ID" value="KAA0593201.1"/>
    <property type="molecule type" value="Genomic_DNA"/>
</dbReference>
<accession>A0A5A9GFL3</accession>
<protein>
    <submittedName>
        <fullName evidence="7">Branched-chain amino acid ABC transporter permease</fullName>
    </submittedName>
</protein>
<feature type="transmembrane region" description="Helical" evidence="6">
    <location>
        <begin position="29"/>
        <end position="49"/>
    </location>
</feature>
<dbReference type="AlphaFoldDB" id="A0A5A9GFL3"/>
<dbReference type="Proteomes" id="UP000324927">
    <property type="component" value="Unassembled WGS sequence"/>
</dbReference>
<evidence type="ECO:0000256" key="4">
    <source>
        <dbReference type="ARBA" id="ARBA00022989"/>
    </source>
</evidence>
<feature type="transmembrane region" description="Helical" evidence="6">
    <location>
        <begin position="160"/>
        <end position="179"/>
    </location>
</feature>
<organism evidence="7 8">
    <name type="scientific">Azospirillum lipoferum</name>
    <dbReference type="NCBI Taxonomy" id="193"/>
    <lineage>
        <taxon>Bacteria</taxon>
        <taxon>Pseudomonadati</taxon>
        <taxon>Pseudomonadota</taxon>
        <taxon>Alphaproteobacteria</taxon>
        <taxon>Rhodospirillales</taxon>
        <taxon>Azospirillaceae</taxon>
        <taxon>Azospirillum</taxon>
    </lineage>
</organism>
<dbReference type="PANTHER" id="PTHR30482:SF20">
    <property type="entry name" value="HIGH-AFFINITY BRANCHED-CHAIN AMINO ACID TRANSPORT SYSTEM PERMEASE PROTEIN LIVM"/>
    <property type="match status" value="1"/>
</dbReference>
<evidence type="ECO:0000256" key="3">
    <source>
        <dbReference type="ARBA" id="ARBA00022692"/>
    </source>
</evidence>
<feature type="transmembrane region" description="Helical" evidence="6">
    <location>
        <begin position="206"/>
        <end position="226"/>
    </location>
</feature>
<dbReference type="CDD" id="cd06581">
    <property type="entry name" value="TM_PBP1_LivM_like"/>
    <property type="match status" value="1"/>
</dbReference>
<evidence type="ECO:0000256" key="6">
    <source>
        <dbReference type="SAM" id="Phobius"/>
    </source>
</evidence>
<keyword evidence="4 6" id="KW-1133">Transmembrane helix</keyword>
<evidence type="ECO:0000256" key="5">
    <source>
        <dbReference type="ARBA" id="ARBA00023136"/>
    </source>
</evidence>
<keyword evidence="3 6" id="KW-0812">Transmembrane</keyword>
<dbReference type="Pfam" id="PF02653">
    <property type="entry name" value="BPD_transp_2"/>
    <property type="match status" value="1"/>
</dbReference>
<feature type="transmembrane region" description="Helical" evidence="6">
    <location>
        <begin position="56"/>
        <end position="75"/>
    </location>
</feature>
<keyword evidence="8" id="KW-1185">Reference proteome</keyword>
<evidence type="ECO:0000313" key="7">
    <source>
        <dbReference type="EMBL" id="KAA0593201.1"/>
    </source>
</evidence>
<feature type="transmembrane region" description="Helical" evidence="6">
    <location>
        <begin position="110"/>
        <end position="128"/>
    </location>
</feature>
<dbReference type="InterPro" id="IPR043428">
    <property type="entry name" value="LivM-like"/>
</dbReference>
<dbReference type="PANTHER" id="PTHR30482">
    <property type="entry name" value="HIGH-AFFINITY BRANCHED-CHAIN AMINO ACID TRANSPORT SYSTEM PERMEASE"/>
    <property type="match status" value="1"/>
</dbReference>
<dbReference type="GO" id="GO:0015658">
    <property type="term" value="F:branched-chain amino acid transmembrane transporter activity"/>
    <property type="evidence" value="ECO:0007669"/>
    <property type="project" value="InterPro"/>
</dbReference>
<dbReference type="OrthoDB" id="9034298at2"/>
<evidence type="ECO:0000256" key="2">
    <source>
        <dbReference type="ARBA" id="ARBA00022475"/>
    </source>
</evidence>
<keyword evidence="5 6" id="KW-0472">Membrane</keyword>
<reference evidence="7 8" key="1">
    <citation type="submission" date="2019-08" db="EMBL/GenBank/DDBJ databases">
        <authorList>
            <person name="Grouzdev D."/>
            <person name="Tikhonova E."/>
            <person name="Kravchenko I."/>
        </authorList>
    </citation>
    <scope>NUCLEOTIDE SEQUENCE [LARGE SCALE GENOMIC DNA]</scope>
    <source>
        <strain evidence="7 8">59b</strain>
    </source>
</reference>
<dbReference type="InterPro" id="IPR001851">
    <property type="entry name" value="ABC_transp_permease"/>
</dbReference>
<feature type="transmembrane region" description="Helical" evidence="6">
    <location>
        <begin position="7"/>
        <end position="23"/>
    </location>
</feature>
<keyword evidence="2" id="KW-1003">Cell membrane</keyword>